<evidence type="ECO:0000313" key="1">
    <source>
        <dbReference type="EMBL" id="GAA4440252.1"/>
    </source>
</evidence>
<dbReference type="Proteomes" id="UP001500552">
    <property type="component" value="Unassembled WGS sequence"/>
</dbReference>
<gene>
    <name evidence="1" type="ORF">GCM10023188_37280</name>
</gene>
<evidence type="ECO:0000313" key="2">
    <source>
        <dbReference type="Proteomes" id="UP001500552"/>
    </source>
</evidence>
<sequence>MAMLSSLSTLLPLLLFYALAVAPGLRLQQDLEKDLAHLTGDSRYFISDNSTQTPSVQTVANDLQLFRLAADLDLSNAAHSSQSRGEHRVDIWRFEEGEIKSIYQIESNILLDTVITQRYLDNRTPTQQHITNNFTFRSYAVSTADAPLKLYYLTEAEQGLLAYRLGEKQVEINYAAKKEGLTDVIEGYKKEVAQLLREAETKL</sequence>
<name>A0ABP8M0C5_9BACT</name>
<comment type="caution">
    <text evidence="1">The sequence shown here is derived from an EMBL/GenBank/DDBJ whole genome shotgun (WGS) entry which is preliminary data.</text>
</comment>
<protein>
    <recommendedName>
        <fullName evidence="3">DUF4468 domain-containing protein</fullName>
    </recommendedName>
</protein>
<evidence type="ECO:0008006" key="3">
    <source>
        <dbReference type="Google" id="ProtNLM"/>
    </source>
</evidence>
<dbReference type="EMBL" id="BAABHC010000029">
    <property type="protein sequence ID" value="GAA4440252.1"/>
    <property type="molecule type" value="Genomic_DNA"/>
</dbReference>
<organism evidence="1 2">
    <name type="scientific">Pontibacter saemangeumensis</name>
    <dbReference type="NCBI Taxonomy" id="1084525"/>
    <lineage>
        <taxon>Bacteria</taxon>
        <taxon>Pseudomonadati</taxon>
        <taxon>Bacteroidota</taxon>
        <taxon>Cytophagia</taxon>
        <taxon>Cytophagales</taxon>
        <taxon>Hymenobacteraceae</taxon>
        <taxon>Pontibacter</taxon>
    </lineage>
</organism>
<proteinExistence type="predicted"/>
<keyword evidence="2" id="KW-1185">Reference proteome</keyword>
<accession>A0ABP8M0C5</accession>
<reference evidence="2" key="1">
    <citation type="journal article" date="2019" name="Int. J. Syst. Evol. Microbiol.">
        <title>The Global Catalogue of Microorganisms (GCM) 10K type strain sequencing project: providing services to taxonomists for standard genome sequencing and annotation.</title>
        <authorList>
            <consortium name="The Broad Institute Genomics Platform"/>
            <consortium name="The Broad Institute Genome Sequencing Center for Infectious Disease"/>
            <person name="Wu L."/>
            <person name="Ma J."/>
        </authorList>
    </citation>
    <scope>NUCLEOTIDE SEQUENCE [LARGE SCALE GENOMIC DNA]</scope>
    <source>
        <strain evidence="2">JCM 17926</strain>
    </source>
</reference>